<keyword evidence="2" id="KW-0449">Lipoprotein</keyword>
<evidence type="ECO:0000256" key="1">
    <source>
        <dbReference type="SAM" id="SignalP"/>
    </source>
</evidence>
<keyword evidence="3" id="KW-1185">Reference proteome</keyword>
<protein>
    <submittedName>
        <fullName evidence="2">Probable lipoprotein</fullName>
    </submittedName>
</protein>
<name>A0A238U9F3_9FLAO</name>
<evidence type="ECO:0000313" key="3">
    <source>
        <dbReference type="Proteomes" id="UP000215214"/>
    </source>
</evidence>
<dbReference type="EMBL" id="LT899436">
    <property type="protein sequence ID" value="SNR15819.1"/>
    <property type="molecule type" value="Genomic_DNA"/>
</dbReference>
<dbReference type="Gene3D" id="2.40.128.410">
    <property type="match status" value="1"/>
</dbReference>
<keyword evidence="1" id="KW-0732">Signal</keyword>
<gene>
    <name evidence="2" type="ORF">TJEJU_2124</name>
</gene>
<dbReference type="KEGG" id="tje:TJEJU_2124"/>
<dbReference type="PROSITE" id="PS51257">
    <property type="entry name" value="PROKAR_LIPOPROTEIN"/>
    <property type="match status" value="1"/>
</dbReference>
<proteinExistence type="predicted"/>
<dbReference type="InterPro" id="IPR025347">
    <property type="entry name" value="DUF4251"/>
</dbReference>
<feature type="signal peptide" evidence="1">
    <location>
        <begin position="1"/>
        <end position="20"/>
    </location>
</feature>
<accession>A0A238U9F3</accession>
<dbReference type="RefSeq" id="WP_095071890.1">
    <property type="nucleotide sequence ID" value="NZ_LT899436.1"/>
</dbReference>
<reference evidence="2 3" key="1">
    <citation type="submission" date="2017-07" db="EMBL/GenBank/DDBJ databases">
        <authorList>
            <person name="Sun Z.S."/>
            <person name="Albrecht U."/>
            <person name="Echele G."/>
            <person name="Lee C.C."/>
        </authorList>
    </citation>
    <scope>NUCLEOTIDE SEQUENCE [LARGE SCALE GENOMIC DNA]</scope>
    <source>
        <strain evidence="3">type strain: KCTC 22618</strain>
    </source>
</reference>
<dbReference type="AlphaFoldDB" id="A0A238U9F3"/>
<dbReference type="Proteomes" id="UP000215214">
    <property type="component" value="Chromosome TJEJU"/>
</dbReference>
<dbReference type="OrthoDB" id="1448121at2"/>
<dbReference type="Pfam" id="PF14059">
    <property type="entry name" value="DUF4251"/>
    <property type="match status" value="1"/>
</dbReference>
<evidence type="ECO:0000313" key="2">
    <source>
        <dbReference type="EMBL" id="SNR15819.1"/>
    </source>
</evidence>
<organism evidence="2 3">
    <name type="scientific">Tenacibaculum jejuense</name>
    <dbReference type="NCBI Taxonomy" id="584609"/>
    <lineage>
        <taxon>Bacteria</taxon>
        <taxon>Pseudomonadati</taxon>
        <taxon>Bacteroidota</taxon>
        <taxon>Flavobacteriia</taxon>
        <taxon>Flavobacteriales</taxon>
        <taxon>Flavobacteriaceae</taxon>
        <taxon>Tenacibaculum</taxon>
    </lineage>
</organism>
<sequence>MIRVFYFLLLILLSVSCASTKESYTAVQLKKFNEIVDGKPFSINSKRAYPRVTAALNSLPANVFLPNGNTINMIDITGHGSVFKFSKDSITIGDLPYYGERQFAGSYNNTNVGIEFDDKITNYKTSKTKRDNHQIKFTIRDKNSNTESYDVTLVIYKNLKTRMDIISTHRFPIQYSGIVTE</sequence>
<feature type="chain" id="PRO_5012489358" evidence="1">
    <location>
        <begin position="21"/>
        <end position="181"/>
    </location>
</feature>